<evidence type="ECO:0000313" key="1">
    <source>
        <dbReference type="EMBL" id="KAG1816383.1"/>
    </source>
</evidence>
<keyword evidence="2" id="KW-1185">Reference proteome</keyword>
<dbReference type="AlphaFoldDB" id="A0A9P7JD97"/>
<proteinExistence type="predicted"/>
<name>A0A9P7JD97_9AGAM</name>
<protein>
    <submittedName>
        <fullName evidence="1">Uncharacterized protein</fullName>
    </submittedName>
</protein>
<comment type="caution">
    <text evidence="1">The sequence shown here is derived from an EMBL/GenBank/DDBJ whole genome shotgun (WGS) entry which is preliminary data.</text>
</comment>
<dbReference type="EMBL" id="JABBWG010000016">
    <property type="protein sequence ID" value="KAG1816383.1"/>
    <property type="molecule type" value="Genomic_DNA"/>
</dbReference>
<evidence type="ECO:0000313" key="2">
    <source>
        <dbReference type="Proteomes" id="UP000807769"/>
    </source>
</evidence>
<organism evidence="1 2">
    <name type="scientific">Suillus subaureus</name>
    <dbReference type="NCBI Taxonomy" id="48587"/>
    <lineage>
        <taxon>Eukaryota</taxon>
        <taxon>Fungi</taxon>
        <taxon>Dikarya</taxon>
        <taxon>Basidiomycota</taxon>
        <taxon>Agaricomycotina</taxon>
        <taxon>Agaricomycetes</taxon>
        <taxon>Agaricomycetidae</taxon>
        <taxon>Boletales</taxon>
        <taxon>Suillineae</taxon>
        <taxon>Suillaceae</taxon>
        <taxon>Suillus</taxon>
    </lineage>
</organism>
<sequence length="115" mass="12794">MSDPISSNPDMETPLPSQYTFVPTLENFHEVLQAIMVLGQSSYHLNEHQHTIGHTLEDITDKIATMPTSTMGHQGHLDSVAPWGIAKFWEPQLFKGSVTEVNAFMDEILSAVELS</sequence>
<reference evidence="1" key="1">
    <citation type="journal article" date="2020" name="New Phytol.">
        <title>Comparative genomics reveals dynamic genome evolution in host specialist ectomycorrhizal fungi.</title>
        <authorList>
            <person name="Lofgren L.A."/>
            <person name="Nguyen N.H."/>
            <person name="Vilgalys R."/>
            <person name="Ruytinx J."/>
            <person name="Liao H.L."/>
            <person name="Branco S."/>
            <person name="Kuo A."/>
            <person name="LaButti K."/>
            <person name="Lipzen A."/>
            <person name="Andreopoulos W."/>
            <person name="Pangilinan J."/>
            <person name="Riley R."/>
            <person name="Hundley H."/>
            <person name="Na H."/>
            <person name="Barry K."/>
            <person name="Grigoriev I.V."/>
            <person name="Stajich J.E."/>
            <person name="Kennedy P.G."/>
        </authorList>
    </citation>
    <scope>NUCLEOTIDE SEQUENCE</scope>
    <source>
        <strain evidence="1">MN1</strain>
    </source>
</reference>
<accession>A0A9P7JD97</accession>
<gene>
    <name evidence="1" type="ORF">BJ212DRAFT_1299669</name>
</gene>
<dbReference type="GeneID" id="64626916"/>
<dbReference type="Proteomes" id="UP000807769">
    <property type="component" value="Unassembled WGS sequence"/>
</dbReference>
<dbReference type="OrthoDB" id="2673402at2759"/>
<dbReference type="RefSeq" id="XP_041193056.1">
    <property type="nucleotide sequence ID" value="XM_041332899.1"/>
</dbReference>